<keyword evidence="2" id="KW-1185">Reference proteome</keyword>
<evidence type="ECO:0000313" key="2">
    <source>
        <dbReference type="Proteomes" id="UP001055439"/>
    </source>
</evidence>
<dbReference type="AlphaFoldDB" id="A0A9E7EAH6"/>
<name>A0A9E7EAH6_9LILI</name>
<organism evidence="1 2">
    <name type="scientific">Musa troglodytarum</name>
    <name type="common">fe'i banana</name>
    <dbReference type="NCBI Taxonomy" id="320322"/>
    <lineage>
        <taxon>Eukaryota</taxon>
        <taxon>Viridiplantae</taxon>
        <taxon>Streptophyta</taxon>
        <taxon>Embryophyta</taxon>
        <taxon>Tracheophyta</taxon>
        <taxon>Spermatophyta</taxon>
        <taxon>Magnoliopsida</taxon>
        <taxon>Liliopsida</taxon>
        <taxon>Zingiberales</taxon>
        <taxon>Musaceae</taxon>
        <taxon>Musa</taxon>
    </lineage>
</organism>
<proteinExistence type="predicted"/>
<dbReference type="Proteomes" id="UP001055439">
    <property type="component" value="Chromosome 1"/>
</dbReference>
<accession>A0A9E7EAH6</accession>
<reference evidence="1" key="1">
    <citation type="submission" date="2022-05" db="EMBL/GenBank/DDBJ databases">
        <title>The Musa troglodytarum L. genome provides insights into the mechanism of non-climacteric behaviour and enrichment of carotenoids.</title>
        <authorList>
            <person name="Wang J."/>
        </authorList>
    </citation>
    <scope>NUCLEOTIDE SEQUENCE</scope>
    <source>
        <tissue evidence="1">Leaf</tissue>
    </source>
</reference>
<evidence type="ECO:0000313" key="1">
    <source>
        <dbReference type="EMBL" id="URD73534.1"/>
    </source>
</evidence>
<dbReference type="EMBL" id="CP097502">
    <property type="protein sequence ID" value="URD73534.1"/>
    <property type="molecule type" value="Genomic_DNA"/>
</dbReference>
<protein>
    <submittedName>
        <fullName evidence="1">Uncharacterized protein</fullName>
    </submittedName>
</protein>
<gene>
    <name evidence="1" type="ORF">MUK42_35404</name>
</gene>
<sequence length="281" mass="30664">MEILHPVDGFVGQAHGELCHVGLVSFRLGRVFHLRCDLLLYRRVLAQQVEEPGEGVRGGVLPGHHEVENHVPQALPIVYLVVFAVVHLVSLAADELEHEVVDHLDVPLQPSLDADAQTPFDLPQDVDVPPEHDGVGVVEGLAEASPELIRSRQGVELDAEPHLEDRVQRRLHQKILHVEDARGVGGVGDLLRQLCGGRPEHDAAEVPKDSGGELEAGELPLVAPLLAVHREDPIAEQIPHDGVVVLPLVARHTHTSDDEDQEQGARRRRRPDLAVLGEVGL</sequence>